<dbReference type="InterPro" id="IPR006141">
    <property type="entry name" value="Intein_N"/>
</dbReference>
<dbReference type="Gene3D" id="2.170.16.10">
    <property type="entry name" value="Hedgehog/Intein (Hint) domain"/>
    <property type="match status" value="2"/>
</dbReference>
<dbReference type="PROSITE" id="PS50819">
    <property type="entry name" value="INTEIN_ENDONUCLEASE"/>
    <property type="match status" value="1"/>
</dbReference>
<dbReference type="PROSITE" id="PS50818">
    <property type="entry name" value="INTEIN_C_TER"/>
    <property type="match status" value="1"/>
</dbReference>
<dbReference type="InterPro" id="IPR027434">
    <property type="entry name" value="Homing_endonucl"/>
</dbReference>
<dbReference type="SUPFAM" id="SSF55608">
    <property type="entry name" value="Homing endonucleases"/>
    <property type="match status" value="1"/>
</dbReference>
<dbReference type="InterPro" id="IPR003587">
    <property type="entry name" value="Hint_dom_N"/>
</dbReference>
<accession>A0ABD5Z3X5</accession>
<dbReference type="InterPro" id="IPR057008">
    <property type="entry name" value="SpoVR-like_C"/>
</dbReference>
<dbReference type="SMART" id="SM00306">
    <property type="entry name" value="HintN"/>
    <property type="match status" value="1"/>
</dbReference>
<dbReference type="PROSITE" id="PS50817">
    <property type="entry name" value="INTEIN_N_TER"/>
    <property type="match status" value="1"/>
</dbReference>
<dbReference type="InterPro" id="IPR004860">
    <property type="entry name" value="LAGLIDADG_dom"/>
</dbReference>
<dbReference type="Proteomes" id="UP001596447">
    <property type="component" value="Unassembled WGS sequence"/>
</dbReference>
<protein>
    <submittedName>
        <fullName evidence="4">SpoVR family protein</fullName>
    </submittedName>
</protein>
<proteinExistence type="predicted"/>
<dbReference type="SUPFAM" id="SSF51294">
    <property type="entry name" value="Hedgehog/intein (Hint) domain"/>
    <property type="match status" value="1"/>
</dbReference>
<dbReference type="Pfam" id="PF24755">
    <property type="entry name" value="SpoVR_C"/>
    <property type="match status" value="1"/>
</dbReference>
<dbReference type="PANTHER" id="PTHR30029:SF2">
    <property type="entry name" value="STAGE V SPORULATION PROTEIN R"/>
    <property type="match status" value="1"/>
</dbReference>
<dbReference type="InterPro" id="IPR036844">
    <property type="entry name" value="Hint_dom_sf"/>
</dbReference>
<feature type="domain" description="DOD-type homing endonuclease" evidence="3">
    <location>
        <begin position="464"/>
        <end position="598"/>
    </location>
</feature>
<dbReference type="Pfam" id="PF14890">
    <property type="entry name" value="Intein_splicing"/>
    <property type="match status" value="1"/>
</dbReference>
<evidence type="ECO:0000313" key="5">
    <source>
        <dbReference type="Proteomes" id="UP001596447"/>
    </source>
</evidence>
<dbReference type="PRINTS" id="PR00379">
    <property type="entry name" value="INTEIN"/>
</dbReference>
<dbReference type="InterPro" id="IPR007390">
    <property type="entry name" value="Spore_V_R"/>
</dbReference>
<dbReference type="InterPro" id="IPR030934">
    <property type="entry name" value="Intein_C"/>
</dbReference>
<dbReference type="InterPro" id="IPR006142">
    <property type="entry name" value="INTEIN"/>
</dbReference>
<organism evidence="4 5">
    <name type="scientific">Halospeciosus flavus</name>
    <dbReference type="NCBI Taxonomy" id="3032283"/>
    <lineage>
        <taxon>Archaea</taxon>
        <taxon>Methanobacteriati</taxon>
        <taxon>Methanobacteriota</taxon>
        <taxon>Stenosarchaea group</taxon>
        <taxon>Halobacteria</taxon>
        <taxon>Halobacteriales</taxon>
        <taxon>Halobacteriaceae</taxon>
        <taxon>Halospeciosus</taxon>
    </lineage>
</organism>
<keyword evidence="2" id="KW-0651">Protein splicing</keyword>
<dbReference type="AlphaFoldDB" id="A0ABD5Z3X5"/>
<keyword evidence="5" id="KW-1185">Reference proteome</keyword>
<dbReference type="Pfam" id="PF04293">
    <property type="entry name" value="SpoVR"/>
    <property type="match status" value="1"/>
</dbReference>
<name>A0ABD5Z3X5_9EURY</name>
<dbReference type="EMBL" id="JBHTAR010000011">
    <property type="protein sequence ID" value="MFC7199952.1"/>
    <property type="molecule type" value="Genomic_DNA"/>
</dbReference>
<comment type="caution">
    <text evidence="4">The sequence shown here is derived from an EMBL/GenBank/DDBJ whole genome shotgun (WGS) entry which is preliminary data.</text>
</comment>
<dbReference type="NCBIfam" id="TIGR01443">
    <property type="entry name" value="intein_Cterm"/>
    <property type="match status" value="1"/>
</dbReference>
<dbReference type="Gene3D" id="3.10.28.10">
    <property type="entry name" value="Homing endonucleases"/>
    <property type="match status" value="1"/>
</dbReference>
<dbReference type="Pfam" id="PF14528">
    <property type="entry name" value="LAGLIDADG_3"/>
    <property type="match status" value="2"/>
</dbReference>
<evidence type="ECO:0000256" key="1">
    <source>
        <dbReference type="ARBA" id="ARBA00022813"/>
    </source>
</evidence>
<evidence type="ECO:0000256" key="2">
    <source>
        <dbReference type="ARBA" id="ARBA00023000"/>
    </source>
</evidence>
<dbReference type="PANTHER" id="PTHR30029">
    <property type="entry name" value="STAGE V SPORULATION PROTEIN R"/>
    <property type="match status" value="1"/>
</dbReference>
<dbReference type="RefSeq" id="WP_279529874.1">
    <property type="nucleotide sequence ID" value="NZ_CP122312.1"/>
</dbReference>
<evidence type="ECO:0000313" key="4">
    <source>
        <dbReference type="EMBL" id="MFC7199952.1"/>
    </source>
</evidence>
<gene>
    <name evidence="4" type="ORF">ACFQJ9_11135</name>
</gene>
<keyword evidence="1" id="KW-0068">Autocatalytic cleavage</keyword>
<sequence>MRPADREKRRIADDLEEPAAAARRLAEKLGLEPYDVNYWIVDNDEMNELIAYGGFQTRYPHWRWGMQYDRQRKQNRYLGGKAFEIVNNDDPAHAFLQESNTLADQKAVITHVEAHSDFFANNQWFGMFRDDPDAAAMLERHAETIGEHMADPDVERSEVEAFVDSVLCLEDNVDQHHVYEERPLDGDGDVDGPDVEETLEELGLSEEVSAAIFDEEWLDDNREEGETPTVPAEPEPDLLAFLREHGKRYDEDAEKAVEFEEWQVDVLDCLRREAYYFAPQKMTKVMNEGWACVAPDTLTFTEDGLIPMEDVVDSHVSVSDGDQKRRVYDSNVIPDHETVTVQTRRGFELTGSNNHRIRLPDGSWVRLDELSQGDEIAISGGNGVWPTEYAPVDWDNPTNTTLQDVADEAGVSLWTVMRYRETGQARKSEAIETALTEYDGENQSVAQRDPIRIPNEVTEDLGRFLGLLIGDGHVSVASKQVGFTTASREYAEEFATLATELFSIEPSLEEQGSRWRVYLYSANLVNFLREECDLPGGKSAAKKTIPSKILRSPKPVVAEFLTGLFDADGYAGEQGAILSTKSEELSQQVQLLLTNFGILSRWREQTDGCYHVHLTGESAQIFADEIGFAYVKKSERLHTYLDDLAWFETETWTDKVVELEEGTEDVYDISVEETHRYAAAGLVNHNSKWESLMMGEEAFAGVDEFLDYADHQARVLNSPGFNPYKLGKQLWEYLENTANRREVAEKLLRVEGITWRNFHDAVDFDAVQEHLEPPEAVDSVTSVEDLSDLPDAWVDHTAVQRAREGETDLERYPWEALTFEGLAVRHYSLAKPQNHGFLRAIGRDELEQISRYLFETDRYESVEEALDDVDRTVAWERMFSVRESHNDVTFVDEFLTQEFVDANDYFTYEYSYSTGQYHAASVDAADVKKKLLLRFTNLGKPTVVVADGNFRNRNELLLEHRYNGVALDVAQARKTLERVFDLWGRPVNLTTIVKDLDEREIELAQRQNREPEPEEKGVRIRYDGEEFEREELDWADVEHLSADGVDYDTKPEDWLA</sequence>
<dbReference type="InterPro" id="IPR004042">
    <property type="entry name" value="Intein_endonuc_central"/>
</dbReference>
<reference evidence="4 5" key="1">
    <citation type="journal article" date="2019" name="Int. J. Syst. Evol. Microbiol.">
        <title>The Global Catalogue of Microorganisms (GCM) 10K type strain sequencing project: providing services to taxonomists for standard genome sequencing and annotation.</title>
        <authorList>
            <consortium name="The Broad Institute Genomics Platform"/>
            <consortium name="The Broad Institute Genome Sequencing Center for Infectious Disease"/>
            <person name="Wu L."/>
            <person name="Ma J."/>
        </authorList>
    </citation>
    <scope>NUCLEOTIDE SEQUENCE [LARGE SCALE GENOMIC DNA]</scope>
    <source>
        <strain evidence="4 5">XZGYJ-43</strain>
    </source>
</reference>
<evidence type="ECO:0000259" key="3">
    <source>
        <dbReference type="PROSITE" id="PS50819"/>
    </source>
</evidence>
<dbReference type="InterPro" id="IPR056174">
    <property type="entry name" value="SpoVR_N"/>
</dbReference>